<dbReference type="InterPro" id="IPR023214">
    <property type="entry name" value="HAD_sf"/>
</dbReference>
<dbReference type="InterPro" id="IPR036412">
    <property type="entry name" value="HAD-like_sf"/>
</dbReference>
<evidence type="ECO:0000313" key="1">
    <source>
        <dbReference type="EMBL" id="MDR7348294.1"/>
    </source>
</evidence>
<gene>
    <name evidence="1" type="ORF">J2S62_002551</name>
</gene>
<keyword evidence="2" id="KW-1185">Reference proteome</keyword>
<dbReference type="SUPFAM" id="SSF56784">
    <property type="entry name" value="HAD-like"/>
    <property type="match status" value="1"/>
</dbReference>
<dbReference type="EMBL" id="JAVDYJ010000001">
    <property type="protein sequence ID" value="MDR7348294.1"/>
    <property type="molecule type" value="Genomic_DNA"/>
</dbReference>
<organism evidence="1 2">
    <name type="scientific">Enteractinococcus fodinae</name>
    <dbReference type="NCBI Taxonomy" id="684663"/>
    <lineage>
        <taxon>Bacteria</taxon>
        <taxon>Bacillati</taxon>
        <taxon>Actinomycetota</taxon>
        <taxon>Actinomycetes</taxon>
        <taxon>Micrococcales</taxon>
        <taxon>Micrococcaceae</taxon>
    </lineage>
</organism>
<reference evidence="1 2" key="1">
    <citation type="submission" date="2023-07" db="EMBL/GenBank/DDBJ databases">
        <title>Sequencing the genomes of 1000 actinobacteria strains.</title>
        <authorList>
            <person name="Klenk H.-P."/>
        </authorList>
    </citation>
    <scope>NUCLEOTIDE SEQUENCE [LARGE SCALE GENOMIC DNA]</scope>
    <source>
        <strain evidence="1 2">DSM 22966</strain>
    </source>
</reference>
<dbReference type="Proteomes" id="UP001183794">
    <property type="component" value="Unassembled WGS sequence"/>
</dbReference>
<proteinExistence type="predicted"/>
<accession>A0ABU2B7C8</accession>
<dbReference type="RefSeq" id="WP_310175347.1">
    <property type="nucleotide sequence ID" value="NZ_BAABHE010000002.1"/>
</dbReference>
<comment type="caution">
    <text evidence="1">The sequence shown here is derived from an EMBL/GenBank/DDBJ whole genome shotgun (WGS) entry which is preliminary data.</text>
</comment>
<sequence length="284" mass="30899">MAQEMVIVHEAQRWDGFQLVVFDFDGTLCLGDDPVLTYAQRVDEALAERSVSDNGTKGHPTSRRVSVREAVQRGLDAGDLNVPEIRFDDDGYPVDIAGRTDMALWPLQDGYQLVQLLGLQAGLTSVDTHAAFRASRTQLLDHGLATSDVHAPDGADEIISQLQEEAAVVLITNSPAENFDVWLTQLGLEYHFDLIINSAKKPTGMAAAVDHARTTLQHEGEAIPMEAVVSIGDIWGNDLAYVHEHGGHTILIDRFSTGLGTPDHRVQDAASALALLHHQKATSK</sequence>
<name>A0ABU2B7C8_9MICC</name>
<protein>
    <submittedName>
        <fullName evidence="1">FMN phosphatase YigB (HAD superfamily)</fullName>
    </submittedName>
</protein>
<dbReference type="Gene3D" id="3.40.50.1000">
    <property type="entry name" value="HAD superfamily/HAD-like"/>
    <property type="match status" value="1"/>
</dbReference>
<dbReference type="Pfam" id="PF00702">
    <property type="entry name" value="Hydrolase"/>
    <property type="match status" value="1"/>
</dbReference>
<evidence type="ECO:0000313" key="2">
    <source>
        <dbReference type="Proteomes" id="UP001183794"/>
    </source>
</evidence>